<dbReference type="RefSeq" id="WP_317489134.1">
    <property type="nucleotide sequence ID" value="NZ_CP136051.1"/>
</dbReference>
<evidence type="ECO:0000313" key="1">
    <source>
        <dbReference type="EMBL" id="WOK06410.1"/>
    </source>
</evidence>
<name>A0ABZ0IPX5_9BACT</name>
<organism evidence="1 2">
    <name type="scientific">Imperialibacter roseus</name>
    <dbReference type="NCBI Taxonomy" id="1324217"/>
    <lineage>
        <taxon>Bacteria</taxon>
        <taxon>Pseudomonadati</taxon>
        <taxon>Bacteroidota</taxon>
        <taxon>Cytophagia</taxon>
        <taxon>Cytophagales</taxon>
        <taxon>Flammeovirgaceae</taxon>
        <taxon>Imperialibacter</taxon>
    </lineage>
</organism>
<evidence type="ECO:0008006" key="3">
    <source>
        <dbReference type="Google" id="ProtNLM"/>
    </source>
</evidence>
<protein>
    <recommendedName>
        <fullName evidence="3">Outer membrane protein beta-barrel domain-containing protein</fullName>
    </recommendedName>
</protein>
<keyword evidence="2" id="KW-1185">Reference proteome</keyword>
<accession>A0ABZ0IPX5</accession>
<dbReference type="EMBL" id="CP136051">
    <property type="protein sequence ID" value="WOK06410.1"/>
    <property type="molecule type" value="Genomic_DNA"/>
</dbReference>
<proteinExistence type="predicted"/>
<reference evidence="1 2" key="1">
    <citation type="journal article" date="2023" name="Microbiol. Resour. Announc.">
        <title>Complete Genome Sequence of Imperialibacter roseus strain P4T.</title>
        <authorList>
            <person name="Tizabi D.R."/>
            <person name="Bachvaroff T."/>
            <person name="Hill R.T."/>
        </authorList>
    </citation>
    <scope>NUCLEOTIDE SEQUENCE [LARGE SCALE GENOMIC DNA]</scope>
    <source>
        <strain evidence="1 2">P4T</strain>
    </source>
</reference>
<evidence type="ECO:0000313" key="2">
    <source>
        <dbReference type="Proteomes" id="UP001302349"/>
    </source>
</evidence>
<gene>
    <name evidence="1" type="ORF">RT717_25375</name>
</gene>
<dbReference type="Proteomes" id="UP001302349">
    <property type="component" value="Chromosome"/>
</dbReference>
<sequence>MKKQSMVTKGMRNLHVFCLILLVNFFGIGLGWAQGSDSFSRKLRYHAILGGGVSQFNIYELPSSPKYRTAETLVGIRAGKPIGAKFSIVTGLSFGAKFKRSPYFKTDAGGPFTTEPEAIYGLDKSTSDANAYYVSLPVVLSVNLGPETNIYAGVSGRTWLSRKSDFMDVLRSLKELGLLVGSSRKINPLFSAGLEVFYGLTDIYPGAVLLPNSSRFINPNVTNQSVMIFLSIALGSQQ</sequence>